<dbReference type="Pfam" id="PF24764">
    <property type="entry name" value="rva_4"/>
    <property type="match status" value="1"/>
</dbReference>
<dbReference type="InterPro" id="IPR058913">
    <property type="entry name" value="Integrase_dom_put"/>
</dbReference>
<feature type="compositionally biased region" description="Acidic residues" evidence="1">
    <location>
        <begin position="466"/>
        <end position="476"/>
    </location>
</feature>
<evidence type="ECO:0000256" key="1">
    <source>
        <dbReference type="SAM" id="MobiDB-lite"/>
    </source>
</evidence>
<accession>A0AAD7HEG2</accession>
<feature type="compositionally biased region" description="Basic residues" evidence="1">
    <location>
        <begin position="1"/>
        <end position="13"/>
    </location>
</feature>
<keyword evidence="4" id="KW-1185">Reference proteome</keyword>
<comment type="caution">
    <text evidence="3">The sequence shown here is derived from an EMBL/GenBank/DDBJ whole genome shotgun (WGS) entry which is preliminary data.</text>
</comment>
<proteinExistence type="predicted"/>
<evidence type="ECO:0000259" key="2">
    <source>
        <dbReference type="Pfam" id="PF24764"/>
    </source>
</evidence>
<protein>
    <recommendedName>
        <fullName evidence="2">Integrase core domain-containing protein</fullName>
    </recommendedName>
</protein>
<dbReference type="AlphaFoldDB" id="A0AAD7HEG2"/>
<reference evidence="3" key="1">
    <citation type="submission" date="2023-03" db="EMBL/GenBank/DDBJ databases">
        <title>Massive genome expansion in bonnet fungi (Mycena s.s.) driven by repeated elements and novel gene families across ecological guilds.</title>
        <authorList>
            <consortium name="Lawrence Berkeley National Laboratory"/>
            <person name="Harder C.B."/>
            <person name="Miyauchi S."/>
            <person name="Viragh M."/>
            <person name="Kuo A."/>
            <person name="Thoen E."/>
            <person name="Andreopoulos B."/>
            <person name="Lu D."/>
            <person name="Skrede I."/>
            <person name="Drula E."/>
            <person name="Henrissat B."/>
            <person name="Morin E."/>
            <person name="Kohler A."/>
            <person name="Barry K."/>
            <person name="LaButti K."/>
            <person name="Morin E."/>
            <person name="Salamov A."/>
            <person name="Lipzen A."/>
            <person name="Mereny Z."/>
            <person name="Hegedus B."/>
            <person name="Baldrian P."/>
            <person name="Stursova M."/>
            <person name="Weitz H."/>
            <person name="Taylor A."/>
            <person name="Grigoriev I.V."/>
            <person name="Nagy L.G."/>
            <person name="Martin F."/>
            <person name="Kauserud H."/>
        </authorList>
    </citation>
    <scope>NUCLEOTIDE SEQUENCE</scope>
    <source>
        <strain evidence="3">CBHHK188m</strain>
    </source>
</reference>
<feature type="domain" description="Integrase core" evidence="2">
    <location>
        <begin position="153"/>
        <end position="327"/>
    </location>
</feature>
<dbReference type="PANTHER" id="PTHR46177:SF1">
    <property type="entry name" value="INTEGRASE CATALYTIC DOMAIN-CONTAINING PROTEIN"/>
    <property type="match status" value="1"/>
</dbReference>
<evidence type="ECO:0000313" key="4">
    <source>
        <dbReference type="Proteomes" id="UP001215280"/>
    </source>
</evidence>
<feature type="region of interest" description="Disordered" evidence="1">
    <location>
        <begin position="460"/>
        <end position="491"/>
    </location>
</feature>
<gene>
    <name evidence="3" type="ORF">DFH07DRAFT_872378</name>
</gene>
<dbReference type="EMBL" id="JARJLG010000299">
    <property type="protein sequence ID" value="KAJ7718872.1"/>
    <property type="molecule type" value="Genomic_DNA"/>
</dbReference>
<dbReference type="PANTHER" id="PTHR46177">
    <property type="entry name" value="INTEGRASE CATALYTIC DOMAIN-CONTAINING PROTEIN"/>
    <property type="match status" value="1"/>
</dbReference>
<organism evidence="3 4">
    <name type="scientific">Mycena maculata</name>
    <dbReference type="NCBI Taxonomy" id="230809"/>
    <lineage>
        <taxon>Eukaryota</taxon>
        <taxon>Fungi</taxon>
        <taxon>Dikarya</taxon>
        <taxon>Basidiomycota</taxon>
        <taxon>Agaricomycotina</taxon>
        <taxon>Agaricomycetes</taxon>
        <taxon>Agaricomycetidae</taxon>
        <taxon>Agaricales</taxon>
        <taxon>Marasmiineae</taxon>
        <taxon>Mycenaceae</taxon>
        <taxon>Mycena</taxon>
    </lineage>
</organism>
<sequence length="491" mass="57176">MSSHGVKKRKRKQAPLEETTADEEDLRPLIEYYWRLGFNDPMIATHCLDHFNRTSYGLSAKTVQRQRKELQLSGVRQQQATFESITPFYQDIRERFPTMGARNMVSLLRQDYSIKVSERFMNRFFKEIEPDALRQRRAFRFKRKRYWSAGIMDVWCFDQHDKWKRFVLWPHLGIDPYSGKIQWLKIWWTNRNPRLVTSYYIQAGRKVGGIPLITQSDPGGENYGIANCHTVARQRLDPTLEGTMQHRWMNKKAMNVKPEATWSQLRRRFTPGFESILEFGVSQGLYDISKPLEKLVFRWLAIPWLQAELDAWRARYNSTPRRQDKNKILPQGIPDLIVAKPHLYGTEDYKVIVSPEMFDETEQEWAPPDDPVFELTPPIFTKKIVEIYENLGRPAVSSRNFWNVYSNLLDSIIDVEEELTSAIQDLDAEFEASIELLPDKPLREGANVVAGYEYYGGLAVPPPLDKDDDEGSDGAGEDPRHFADLTDVESS</sequence>
<dbReference type="Proteomes" id="UP001215280">
    <property type="component" value="Unassembled WGS sequence"/>
</dbReference>
<feature type="region of interest" description="Disordered" evidence="1">
    <location>
        <begin position="1"/>
        <end position="20"/>
    </location>
</feature>
<evidence type="ECO:0000313" key="3">
    <source>
        <dbReference type="EMBL" id="KAJ7718872.1"/>
    </source>
</evidence>
<name>A0AAD7HEG2_9AGAR</name>